<protein>
    <submittedName>
        <fullName evidence="1">Uncharacterized protein</fullName>
    </submittedName>
</protein>
<name>A0A8H2M749_9FIRM</name>
<accession>A0A8H2M749</accession>
<comment type="caution">
    <text evidence="1">The sequence shown here is derived from an EMBL/GenBank/DDBJ whole genome shotgun (WGS) entry which is preliminary data.</text>
</comment>
<keyword evidence="2" id="KW-1185">Reference proteome</keyword>
<dbReference type="RefSeq" id="WP_131749803.1">
    <property type="nucleotide sequence ID" value="NZ_CAACYI010000001.1"/>
</dbReference>
<dbReference type="AlphaFoldDB" id="A0A8H2M749"/>
<evidence type="ECO:0000313" key="1">
    <source>
        <dbReference type="EMBL" id="VFB17213.1"/>
    </source>
</evidence>
<organism evidence="1 2">
    <name type="scientific">Urinicoccus massiliensis</name>
    <dbReference type="NCBI Taxonomy" id="1723382"/>
    <lineage>
        <taxon>Bacteria</taxon>
        <taxon>Bacillati</taxon>
        <taxon>Bacillota</taxon>
        <taxon>Tissierellia</taxon>
        <taxon>Tissierellales</taxon>
        <taxon>Peptoniphilaceae</taxon>
        <taxon>Urinicoccus</taxon>
    </lineage>
</organism>
<dbReference type="Proteomes" id="UP000377798">
    <property type="component" value="Unassembled WGS sequence"/>
</dbReference>
<proteinExistence type="predicted"/>
<dbReference type="EMBL" id="CAACYI010000001">
    <property type="protein sequence ID" value="VFB17213.1"/>
    <property type="molecule type" value="Genomic_DNA"/>
</dbReference>
<gene>
    <name evidence="1" type="ORF">NCTC13150_01800</name>
</gene>
<evidence type="ECO:0000313" key="2">
    <source>
        <dbReference type="Proteomes" id="UP000377798"/>
    </source>
</evidence>
<reference evidence="1 2" key="1">
    <citation type="submission" date="2019-02" db="EMBL/GenBank/DDBJ databases">
        <authorList>
            <consortium name="Pathogen Informatics"/>
        </authorList>
    </citation>
    <scope>NUCLEOTIDE SEQUENCE [LARGE SCALE GENOMIC DNA]</scope>
    <source>
        <strain evidence="1 2">3012STDY7089603</strain>
    </source>
</reference>
<sequence>MKKISKEKDDELKFTKKDIDVLADFMATKYKKFVLVKKDSMSTKITTDGFEFEFTFDEQERIRGGDVRFFFEDKTSLIHGMVQKRPIMDTAPYQYEMLHDVEDFLEKVQEGY</sequence>